<protein>
    <recommendedName>
        <fullName evidence="3">TetR family transcriptional regulator</fullName>
    </recommendedName>
</protein>
<evidence type="ECO:0008006" key="3">
    <source>
        <dbReference type="Google" id="ProtNLM"/>
    </source>
</evidence>
<dbReference type="Proteomes" id="UP000016424">
    <property type="component" value="Unassembled WGS sequence"/>
</dbReference>
<sequence length="40" mass="4721">MKAVDRIFETWYAENSSKPKSLMEQAFLGGFYRTYEGLKQ</sequence>
<accession>U2Y7I5</accession>
<proteinExistence type="predicted"/>
<evidence type="ECO:0000313" key="1">
    <source>
        <dbReference type="EMBL" id="GAD15324.1"/>
    </source>
</evidence>
<name>U2Y7I5_GEOKU</name>
<comment type="caution">
    <text evidence="1">The sequence shown here is derived from an EMBL/GenBank/DDBJ whole genome shotgun (WGS) entry which is preliminary data.</text>
</comment>
<gene>
    <name evidence="1" type="ORF">GBL_3541</name>
</gene>
<dbReference type="EMBL" id="BASG01000069">
    <property type="protein sequence ID" value="GAD15324.1"/>
    <property type="molecule type" value="Genomic_DNA"/>
</dbReference>
<dbReference type="AlphaFoldDB" id="U2Y7I5"/>
<reference evidence="2" key="1">
    <citation type="journal article" date="2013" name="Genome">
        <title>Draft Genome Sequence of Geobacillus kaustophilus GBlys, a Lysogenic Strain with Bacteriophage phiOH2.</title>
        <authorList>
            <person name="Doi K."/>
            <person name="Mori K."/>
            <person name="Martono H."/>
            <person name="Nagayoshi Y."/>
            <person name="Fujino Y."/>
            <person name="Tashiro K."/>
            <person name="Kuhara S."/>
            <person name="Ohshima T."/>
        </authorList>
    </citation>
    <scope>NUCLEOTIDE SEQUENCE [LARGE SCALE GENOMIC DNA]</scope>
    <source>
        <strain evidence="2">GBlys</strain>
    </source>
</reference>
<evidence type="ECO:0000313" key="2">
    <source>
        <dbReference type="Proteomes" id="UP000016424"/>
    </source>
</evidence>
<organism evidence="1 2">
    <name type="scientific">Geobacillus kaustophilus GBlys</name>
    <dbReference type="NCBI Taxonomy" id="1337888"/>
    <lineage>
        <taxon>Bacteria</taxon>
        <taxon>Bacillati</taxon>
        <taxon>Bacillota</taxon>
        <taxon>Bacilli</taxon>
        <taxon>Bacillales</taxon>
        <taxon>Anoxybacillaceae</taxon>
        <taxon>Geobacillus</taxon>
        <taxon>Geobacillus thermoleovorans group</taxon>
    </lineage>
</organism>